<evidence type="ECO:0000256" key="12">
    <source>
        <dbReference type="ARBA" id="ARBA00023136"/>
    </source>
</evidence>
<keyword evidence="12 17" id="KW-0472">Membrane</keyword>
<proteinExistence type="predicted"/>
<dbReference type="PRINTS" id="PR01644">
    <property type="entry name" value="TRPCHANNEL3"/>
</dbReference>
<evidence type="ECO:0000256" key="2">
    <source>
        <dbReference type="ARBA" id="ARBA00022448"/>
    </source>
</evidence>
<dbReference type="SUPFAM" id="SSF48403">
    <property type="entry name" value="Ankyrin repeat"/>
    <property type="match status" value="1"/>
</dbReference>
<evidence type="ECO:0000256" key="5">
    <source>
        <dbReference type="ARBA" id="ARBA00022673"/>
    </source>
</evidence>
<keyword evidence="3" id="KW-1003">Cell membrane</keyword>
<dbReference type="Pfam" id="PF08344">
    <property type="entry name" value="TRP_2"/>
    <property type="match status" value="1"/>
</dbReference>
<dbReference type="Proteomes" id="UP001205998">
    <property type="component" value="Unassembled WGS sequence"/>
</dbReference>
<dbReference type="GO" id="GO:0015279">
    <property type="term" value="F:store-operated calcium channel activity"/>
    <property type="evidence" value="ECO:0007669"/>
    <property type="project" value="TreeGrafter"/>
</dbReference>
<evidence type="ECO:0000313" key="19">
    <source>
        <dbReference type="EMBL" id="KAI5618358.1"/>
    </source>
</evidence>
<feature type="compositionally biased region" description="Basic residues" evidence="16">
    <location>
        <begin position="1"/>
        <end position="14"/>
    </location>
</feature>
<dbReference type="GO" id="GO:0005886">
    <property type="term" value="C:plasma membrane"/>
    <property type="evidence" value="ECO:0007669"/>
    <property type="project" value="UniProtKB-SubCell"/>
</dbReference>
<keyword evidence="6 17" id="KW-0812">Transmembrane</keyword>
<dbReference type="InterPro" id="IPR036770">
    <property type="entry name" value="Ankyrin_rpt-contain_sf"/>
</dbReference>
<dbReference type="PANTHER" id="PTHR10117:SF8">
    <property type="entry name" value="SHORT TRANSIENT RECEPTOR POTENTIAL CHANNEL 3"/>
    <property type="match status" value="1"/>
</dbReference>
<dbReference type="InterPro" id="IPR002110">
    <property type="entry name" value="Ankyrin_rpt"/>
</dbReference>
<feature type="transmembrane region" description="Helical" evidence="17">
    <location>
        <begin position="638"/>
        <end position="657"/>
    </location>
</feature>
<dbReference type="GO" id="GO:0007338">
    <property type="term" value="P:single fertilization"/>
    <property type="evidence" value="ECO:0007669"/>
    <property type="project" value="TreeGrafter"/>
</dbReference>
<keyword evidence="5" id="KW-0107">Calcium channel</keyword>
<dbReference type="PRINTS" id="PR01097">
    <property type="entry name" value="TRNSRECEPTRP"/>
</dbReference>
<keyword evidence="10" id="KW-0040">ANK repeat</keyword>
<evidence type="ECO:0000256" key="15">
    <source>
        <dbReference type="ARBA" id="ARBA00036634"/>
    </source>
</evidence>
<feature type="transmembrane region" description="Helical" evidence="17">
    <location>
        <begin position="567"/>
        <end position="589"/>
    </location>
</feature>
<reference evidence="19" key="1">
    <citation type="submission" date="2018-07" db="EMBL/GenBank/DDBJ databases">
        <title>Comparative genomics of catfishes provides insights into carnivory and benthic adaptation.</title>
        <authorList>
            <person name="Zhang Y."/>
            <person name="Wang D."/>
            <person name="Peng Z."/>
            <person name="Zheng S."/>
            <person name="Shao F."/>
            <person name="Tao W."/>
        </authorList>
    </citation>
    <scope>NUCLEOTIDE SEQUENCE</scope>
    <source>
        <strain evidence="19">Chongqing</strain>
    </source>
</reference>
<evidence type="ECO:0000256" key="17">
    <source>
        <dbReference type="SAM" id="Phobius"/>
    </source>
</evidence>
<feature type="transmembrane region" description="Helical" evidence="17">
    <location>
        <begin position="461"/>
        <end position="480"/>
    </location>
</feature>
<dbReference type="FunFam" id="1.10.287.70:FF:000041">
    <property type="entry name" value="Transient receptor potential cation channel subfamily C member 7"/>
    <property type="match status" value="1"/>
</dbReference>
<dbReference type="FunFam" id="1.25.40.20:FF:000157">
    <property type="entry name" value="short transient receptor potential channel 6 isoform X1"/>
    <property type="match status" value="1"/>
</dbReference>
<accession>A0AAD5FJR4</accession>
<keyword evidence="4" id="KW-0109">Calcium transport</keyword>
<comment type="subcellular location">
    <subcellularLocation>
        <location evidence="1">Cell membrane</location>
        <topology evidence="1">Multi-pass membrane protein</topology>
    </subcellularLocation>
</comment>
<evidence type="ECO:0000256" key="10">
    <source>
        <dbReference type="ARBA" id="ARBA00023043"/>
    </source>
</evidence>
<dbReference type="GO" id="GO:0070679">
    <property type="term" value="F:inositol 1,4,5 trisphosphate binding"/>
    <property type="evidence" value="ECO:0007669"/>
    <property type="project" value="TreeGrafter"/>
</dbReference>
<feature type="transmembrane region" description="Helical" evidence="17">
    <location>
        <begin position="424"/>
        <end position="441"/>
    </location>
</feature>
<keyword evidence="2" id="KW-0813">Transport</keyword>
<dbReference type="InterPro" id="IPR005459">
    <property type="entry name" value="TRPC3_channel"/>
</dbReference>
<feature type="domain" description="Transient receptor ion channel" evidence="18">
    <location>
        <begin position="247"/>
        <end position="309"/>
    </location>
</feature>
<dbReference type="Gene3D" id="1.25.40.20">
    <property type="entry name" value="Ankyrin repeat-containing domain"/>
    <property type="match status" value="1"/>
</dbReference>
<evidence type="ECO:0000259" key="18">
    <source>
        <dbReference type="SMART" id="SM01420"/>
    </source>
</evidence>
<name>A0AAD5FJR4_SILAS</name>
<keyword evidence="13" id="KW-0325">Glycoprotein</keyword>
<evidence type="ECO:0000256" key="1">
    <source>
        <dbReference type="ARBA" id="ARBA00004651"/>
    </source>
</evidence>
<keyword evidence="7" id="KW-0677">Repeat</keyword>
<dbReference type="PANTHER" id="PTHR10117">
    <property type="entry name" value="TRANSIENT RECEPTOR POTENTIAL CHANNEL"/>
    <property type="match status" value="1"/>
</dbReference>
<dbReference type="SMART" id="SM00248">
    <property type="entry name" value="ANK"/>
    <property type="match status" value="3"/>
</dbReference>
<dbReference type="GO" id="GO:0051480">
    <property type="term" value="P:regulation of cytosolic calcium ion concentration"/>
    <property type="evidence" value="ECO:0007669"/>
    <property type="project" value="TreeGrafter"/>
</dbReference>
<dbReference type="Pfam" id="PF12796">
    <property type="entry name" value="Ank_2"/>
    <property type="match status" value="1"/>
</dbReference>
<dbReference type="InterPro" id="IPR013555">
    <property type="entry name" value="TRP_dom"/>
</dbReference>
<keyword evidence="19" id="KW-0675">Receptor</keyword>
<evidence type="ECO:0000256" key="3">
    <source>
        <dbReference type="ARBA" id="ARBA00022475"/>
    </source>
</evidence>
<dbReference type="AlphaFoldDB" id="A0AAD5FJR4"/>
<evidence type="ECO:0000256" key="7">
    <source>
        <dbReference type="ARBA" id="ARBA00022737"/>
    </source>
</evidence>
<keyword evidence="14" id="KW-0407">Ion channel</keyword>
<evidence type="ECO:0000313" key="20">
    <source>
        <dbReference type="Proteomes" id="UP001205998"/>
    </source>
</evidence>
<keyword evidence="9 17" id="KW-1133">Transmembrane helix</keyword>
<dbReference type="InterPro" id="IPR005821">
    <property type="entry name" value="Ion_trans_dom"/>
</dbReference>
<evidence type="ECO:0000256" key="4">
    <source>
        <dbReference type="ARBA" id="ARBA00022568"/>
    </source>
</evidence>
<evidence type="ECO:0000256" key="13">
    <source>
        <dbReference type="ARBA" id="ARBA00023180"/>
    </source>
</evidence>
<evidence type="ECO:0000256" key="6">
    <source>
        <dbReference type="ARBA" id="ARBA00022692"/>
    </source>
</evidence>
<keyword evidence="11" id="KW-0406">Ion transport</keyword>
<dbReference type="SMART" id="SM01420">
    <property type="entry name" value="TRP_2"/>
    <property type="match status" value="1"/>
</dbReference>
<dbReference type="EMBL" id="MU551695">
    <property type="protein sequence ID" value="KAI5618358.1"/>
    <property type="molecule type" value="Genomic_DNA"/>
</dbReference>
<keyword evidence="8" id="KW-0106">Calcium</keyword>
<dbReference type="GO" id="GO:0034703">
    <property type="term" value="C:cation channel complex"/>
    <property type="evidence" value="ECO:0007669"/>
    <property type="project" value="TreeGrafter"/>
</dbReference>
<evidence type="ECO:0000256" key="8">
    <source>
        <dbReference type="ARBA" id="ARBA00022837"/>
    </source>
</evidence>
<dbReference type="Pfam" id="PF00520">
    <property type="entry name" value="Ion_trans"/>
    <property type="match status" value="1"/>
</dbReference>
<gene>
    <name evidence="19" type="ORF">C0J50_21946</name>
</gene>
<sequence>MSSKARLSKYHKRVSVPEDDDEHCWKEENGGVDARYLKSVKSPRDAQDYYRQNMKTLDSFPARRMTLQREKGRRQAVRGPAFMFNARGSNLTAEEERFLDAAEYGNIPVVRKMLEESPTLNVNCVDYMGQNGLQLAVGNEHLEVTELLLRSENLARVGDALLLAISKGYVRIVEALLGHPSFAGGERLTCSPCELQDDDFYSYDEDGTRFSPDITAIILAAHCHKYDVVHMLLLKGARIERPHDYFCKCADCTEKHRKDSFSLSRSRINAYRGLASPAYLSLSSEDPVLTALELSNELAKLANIEKEFKFVAHPNCQQQLLTIWYENLSGLREQPIAVKCLVVLVAALGLPLLAVGYWFAPCSKLGKVLRSPFMKFVAHAASFIIFLCLLVFNASDRFEGITTLPNVTVTDYPLQIFRVKTTRFSWTEILIMVWVAGMMWSECKELWTEGPREYILQLWNVLDFGMLSIFIAAFTARFFAFHQAMKAQEYVDENVHAADLSMVTLPPDIKYFTYARDKWLPSDPQLISEGLYAIAVVLSFSRIAYILPANESFGPLQISLGRTVKDIFKFMVLFIMVFLAFMIGMFILYSYYLGAKVNSAFTTVEESFKTLFWSIFGLSEVSSVVLKYDHKFIENIGYVLYGIYNVTMVVVLLNMLIAMINSSYQEIEDDSDVEWKFARSKLWLSYFDNGKTLPPPFSIVPSPKSFVHCISKLISLLRCRRRQLTKDVELGMENSKSRLNLFAQSNITMSESHSFNSILNQPTRYQARCTLNRNLDTLHSPHVLPLFSHTSFSYSPGLCEKQIMKRLIKRYVLKAQVDKENDEVNEGELKEIKQDISSLRYELLEDKSQATEELSTLIQKLSEKIQTS</sequence>
<comment type="catalytic activity">
    <reaction evidence="15">
        <text>Ca(2+)(in) = Ca(2+)(out)</text>
        <dbReference type="Rhea" id="RHEA:29671"/>
        <dbReference type="ChEBI" id="CHEBI:29108"/>
    </reaction>
</comment>
<evidence type="ECO:0000256" key="14">
    <source>
        <dbReference type="ARBA" id="ARBA00023303"/>
    </source>
</evidence>
<dbReference type="NCBIfam" id="TIGR00870">
    <property type="entry name" value="trp"/>
    <property type="match status" value="1"/>
</dbReference>
<protein>
    <submittedName>
        <fullName evidence="19">Short transient receptor potential channel 3</fullName>
    </submittedName>
</protein>
<feature type="transmembrane region" description="Helical" evidence="17">
    <location>
        <begin position="336"/>
        <end position="360"/>
    </location>
</feature>
<keyword evidence="20" id="KW-1185">Reference proteome</keyword>
<evidence type="ECO:0000256" key="16">
    <source>
        <dbReference type="SAM" id="MobiDB-lite"/>
    </source>
</evidence>
<comment type="caution">
    <text evidence="19">The sequence shown here is derived from an EMBL/GenBank/DDBJ whole genome shotgun (WGS) entry which is preliminary data.</text>
</comment>
<dbReference type="InterPro" id="IPR002153">
    <property type="entry name" value="TRPC_channel"/>
</dbReference>
<evidence type="ECO:0000256" key="11">
    <source>
        <dbReference type="ARBA" id="ARBA00023065"/>
    </source>
</evidence>
<organism evidence="19 20">
    <name type="scientific">Silurus asotus</name>
    <name type="common">Amur catfish</name>
    <name type="synonym">Parasilurus asotus</name>
    <dbReference type="NCBI Taxonomy" id="30991"/>
    <lineage>
        <taxon>Eukaryota</taxon>
        <taxon>Metazoa</taxon>
        <taxon>Chordata</taxon>
        <taxon>Craniata</taxon>
        <taxon>Vertebrata</taxon>
        <taxon>Euteleostomi</taxon>
        <taxon>Actinopterygii</taxon>
        <taxon>Neopterygii</taxon>
        <taxon>Teleostei</taxon>
        <taxon>Ostariophysi</taxon>
        <taxon>Siluriformes</taxon>
        <taxon>Siluridae</taxon>
        <taxon>Silurus</taxon>
    </lineage>
</organism>
<feature type="region of interest" description="Disordered" evidence="16">
    <location>
        <begin position="1"/>
        <end position="22"/>
    </location>
</feature>
<evidence type="ECO:0000256" key="9">
    <source>
        <dbReference type="ARBA" id="ARBA00022989"/>
    </source>
</evidence>
<feature type="transmembrane region" description="Helical" evidence="17">
    <location>
        <begin position="372"/>
        <end position="392"/>
    </location>
</feature>